<reference evidence="8" key="2">
    <citation type="submission" date="2020-09" db="EMBL/GenBank/DDBJ databases">
        <authorList>
            <person name="Sun Q."/>
            <person name="Zhou Y."/>
        </authorList>
    </citation>
    <scope>NUCLEOTIDE SEQUENCE</scope>
    <source>
        <strain evidence="8">CGMCC 4.7368</strain>
    </source>
</reference>
<dbReference type="Gene3D" id="1.10.10.10">
    <property type="entry name" value="Winged helix-like DNA-binding domain superfamily/Winged helix DNA-binding domain"/>
    <property type="match status" value="1"/>
</dbReference>
<accession>A0A918DPZ3</accession>
<dbReference type="InterPro" id="IPR013324">
    <property type="entry name" value="RNA_pol_sigma_r3/r4-like"/>
</dbReference>
<comment type="caution">
    <text evidence="8">The sequence shown here is derived from an EMBL/GenBank/DDBJ whole genome shotgun (WGS) entry which is preliminary data.</text>
</comment>
<dbReference type="AlphaFoldDB" id="A0A918DPZ3"/>
<name>A0A918DPZ3_9ACTN</name>
<gene>
    <name evidence="8" type="ORF">GCM10012289_63280</name>
</gene>
<dbReference type="GO" id="GO:0003677">
    <property type="term" value="F:DNA binding"/>
    <property type="evidence" value="ECO:0007669"/>
    <property type="project" value="UniProtKB-KW"/>
</dbReference>
<dbReference type="InterPro" id="IPR039425">
    <property type="entry name" value="RNA_pol_sigma-70-like"/>
</dbReference>
<keyword evidence="3" id="KW-0731">Sigma factor</keyword>
<evidence type="ECO:0000256" key="2">
    <source>
        <dbReference type="ARBA" id="ARBA00023015"/>
    </source>
</evidence>
<keyword evidence="5" id="KW-0804">Transcription</keyword>
<dbReference type="Pfam" id="PF04542">
    <property type="entry name" value="Sigma70_r2"/>
    <property type="match status" value="1"/>
</dbReference>
<dbReference type="PANTHER" id="PTHR43133">
    <property type="entry name" value="RNA POLYMERASE ECF-TYPE SIGMA FACTO"/>
    <property type="match status" value="1"/>
</dbReference>
<keyword evidence="9" id="KW-1185">Reference proteome</keyword>
<comment type="similarity">
    <text evidence="1">Belongs to the sigma-70 factor family. ECF subfamily.</text>
</comment>
<dbReference type="PANTHER" id="PTHR43133:SF50">
    <property type="entry name" value="ECF RNA POLYMERASE SIGMA FACTOR SIGM"/>
    <property type="match status" value="1"/>
</dbReference>
<evidence type="ECO:0000259" key="6">
    <source>
        <dbReference type="Pfam" id="PF04542"/>
    </source>
</evidence>
<dbReference type="SUPFAM" id="SSF88946">
    <property type="entry name" value="Sigma2 domain of RNA polymerase sigma factors"/>
    <property type="match status" value="1"/>
</dbReference>
<evidence type="ECO:0000256" key="1">
    <source>
        <dbReference type="ARBA" id="ARBA00010641"/>
    </source>
</evidence>
<dbReference type="EMBL" id="BMNH01000028">
    <property type="protein sequence ID" value="GGO79301.1"/>
    <property type="molecule type" value="Genomic_DNA"/>
</dbReference>
<evidence type="ECO:0000256" key="3">
    <source>
        <dbReference type="ARBA" id="ARBA00023082"/>
    </source>
</evidence>
<dbReference type="InterPro" id="IPR036388">
    <property type="entry name" value="WH-like_DNA-bd_sf"/>
</dbReference>
<dbReference type="InterPro" id="IPR007630">
    <property type="entry name" value="RNA_pol_sigma70_r4"/>
</dbReference>
<organism evidence="8 9">
    <name type="scientific">Nonomuraea cavernae</name>
    <dbReference type="NCBI Taxonomy" id="2045107"/>
    <lineage>
        <taxon>Bacteria</taxon>
        <taxon>Bacillati</taxon>
        <taxon>Actinomycetota</taxon>
        <taxon>Actinomycetes</taxon>
        <taxon>Streptosporangiales</taxon>
        <taxon>Streptosporangiaceae</taxon>
        <taxon>Nonomuraea</taxon>
    </lineage>
</organism>
<keyword evidence="4" id="KW-0238">DNA-binding</keyword>
<protein>
    <recommendedName>
        <fullName evidence="10">SigE family RNA polymerase sigma factor</fullName>
    </recommendedName>
</protein>
<reference evidence="8" key="1">
    <citation type="journal article" date="2014" name="Int. J. Syst. Evol. Microbiol.">
        <title>Complete genome sequence of Corynebacterium casei LMG S-19264T (=DSM 44701T), isolated from a smear-ripened cheese.</title>
        <authorList>
            <consortium name="US DOE Joint Genome Institute (JGI-PGF)"/>
            <person name="Walter F."/>
            <person name="Albersmeier A."/>
            <person name="Kalinowski J."/>
            <person name="Ruckert C."/>
        </authorList>
    </citation>
    <scope>NUCLEOTIDE SEQUENCE</scope>
    <source>
        <strain evidence="8">CGMCC 4.7368</strain>
    </source>
</reference>
<sequence length="202" mass="23097">MPYRARLRVTSDGLNLSRADGVFNGEAVQRKGCVRVTDTESFREFVAARGLALSRTAFLLTGDHTHAEDLLQETLVKAAARWRKIMTVADPEAYVRKIMLNQLRTWRRPRRLTFVPTADLPEAPAHEDRSTQTELKIMLRHALALLSPRQRIVLYLRFYEDLPEAEVAARLDCSVGTVKRHAHDALNRLRKVAPQLLERVHP</sequence>
<feature type="domain" description="RNA polymerase sigma-70 region 2" evidence="6">
    <location>
        <begin position="53"/>
        <end position="110"/>
    </location>
</feature>
<feature type="domain" description="RNA polymerase sigma-70 region 4" evidence="7">
    <location>
        <begin position="142"/>
        <end position="191"/>
    </location>
</feature>
<dbReference type="InterPro" id="IPR014284">
    <property type="entry name" value="RNA_pol_sigma-70_dom"/>
</dbReference>
<evidence type="ECO:0000313" key="9">
    <source>
        <dbReference type="Proteomes" id="UP000646523"/>
    </source>
</evidence>
<dbReference type="InterPro" id="IPR013325">
    <property type="entry name" value="RNA_pol_sigma_r2"/>
</dbReference>
<dbReference type="Pfam" id="PF04545">
    <property type="entry name" value="Sigma70_r4"/>
    <property type="match status" value="1"/>
</dbReference>
<evidence type="ECO:0000256" key="4">
    <source>
        <dbReference type="ARBA" id="ARBA00023125"/>
    </source>
</evidence>
<dbReference type="GO" id="GO:0016987">
    <property type="term" value="F:sigma factor activity"/>
    <property type="evidence" value="ECO:0007669"/>
    <property type="project" value="UniProtKB-KW"/>
</dbReference>
<dbReference type="NCBIfam" id="TIGR02983">
    <property type="entry name" value="SigE-fam_strep"/>
    <property type="match status" value="1"/>
</dbReference>
<evidence type="ECO:0008006" key="10">
    <source>
        <dbReference type="Google" id="ProtNLM"/>
    </source>
</evidence>
<dbReference type="InterPro" id="IPR014325">
    <property type="entry name" value="RNA_pol_sigma-E_actinobac"/>
</dbReference>
<evidence type="ECO:0000259" key="7">
    <source>
        <dbReference type="Pfam" id="PF04545"/>
    </source>
</evidence>
<keyword evidence="2" id="KW-0805">Transcription regulation</keyword>
<evidence type="ECO:0000256" key="5">
    <source>
        <dbReference type="ARBA" id="ARBA00023163"/>
    </source>
</evidence>
<proteinExistence type="inferred from homology"/>
<dbReference type="GO" id="GO:0006352">
    <property type="term" value="P:DNA-templated transcription initiation"/>
    <property type="evidence" value="ECO:0007669"/>
    <property type="project" value="InterPro"/>
</dbReference>
<dbReference type="Gene3D" id="1.10.1740.10">
    <property type="match status" value="1"/>
</dbReference>
<dbReference type="SUPFAM" id="SSF88659">
    <property type="entry name" value="Sigma3 and sigma4 domains of RNA polymerase sigma factors"/>
    <property type="match status" value="1"/>
</dbReference>
<dbReference type="CDD" id="cd06171">
    <property type="entry name" value="Sigma70_r4"/>
    <property type="match status" value="1"/>
</dbReference>
<dbReference type="Proteomes" id="UP000646523">
    <property type="component" value="Unassembled WGS sequence"/>
</dbReference>
<dbReference type="InterPro" id="IPR007627">
    <property type="entry name" value="RNA_pol_sigma70_r2"/>
</dbReference>
<evidence type="ECO:0000313" key="8">
    <source>
        <dbReference type="EMBL" id="GGO79301.1"/>
    </source>
</evidence>
<dbReference type="NCBIfam" id="TIGR02937">
    <property type="entry name" value="sigma70-ECF"/>
    <property type="match status" value="1"/>
</dbReference>